<keyword evidence="4 8" id="KW-0560">Oxidoreductase</keyword>
<comment type="similarity">
    <text evidence="2 8">Belongs to the cytochrome P450 family.</text>
</comment>
<dbReference type="GO" id="GO:0004497">
    <property type="term" value="F:monooxygenase activity"/>
    <property type="evidence" value="ECO:0007669"/>
    <property type="project" value="UniProtKB-KW"/>
</dbReference>
<evidence type="ECO:0000313" key="9">
    <source>
        <dbReference type="EMBL" id="KAF2716591.1"/>
    </source>
</evidence>
<keyword evidence="10" id="KW-1185">Reference proteome</keyword>
<feature type="binding site" description="axial binding residue" evidence="7">
    <location>
        <position position="457"/>
    </location>
    <ligand>
        <name>heme</name>
        <dbReference type="ChEBI" id="CHEBI:30413"/>
    </ligand>
    <ligandPart>
        <name>Fe</name>
        <dbReference type="ChEBI" id="CHEBI:18248"/>
    </ligandPart>
</feature>
<reference evidence="9" key="1">
    <citation type="journal article" date="2020" name="Stud. Mycol.">
        <title>101 Dothideomycetes genomes: a test case for predicting lifestyles and emergence of pathogens.</title>
        <authorList>
            <person name="Haridas S."/>
            <person name="Albert R."/>
            <person name="Binder M."/>
            <person name="Bloem J."/>
            <person name="Labutti K."/>
            <person name="Salamov A."/>
            <person name="Andreopoulos B."/>
            <person name="Baker S."/>
            <person name="Barry K."/>
            <person name="Bills G."/>
            <person name="Bluhm B."/>
            <person name="Cannon C."/>
            <person name="Castanera R."/>
            <person name="Culley D."/>
            <person name="Daum C."/>
            <person name="Ezra D."/>
            <person name="Gonzalez J."/>
            <person name="Henrissat B."/>
            <person name="Kuo A."/>
            <person name="Liang C."/>
            <person name="Lipzen A."/>
            <person name="Lutzoni F."/>
            <person name="Magnuson J."/>
            <person name="Mondo S."/>
            <person name="Nolan M."/>
            <person name="Ohm R."/>
            <person name="Pangilinan J."/>
            <person name="Park H.-J."/>
            <person name="Ramirez L."/>
            <person name="Alfaro M."/>
            <person name="Sun H."/>
            <person name="Tritt A."/>
            <person name="Yoshinaga Y."/>
            <person name="Zwiers L.-H."/>
            <person name="Turgeon B."/>
            <person name="Goodwin S."/>
            <person name="Spatafora J."/>
            <person name="Crous P."/>
            <person name="Grigoriev I."/>
        </authorList>
    </citation>
    <scope>NUCLEOTIDE SEQUENCE</scope>
    <source>
        <strain evidence="9">CBS 116435</strain>
    </source>
</reference>
<dbReference type="InterPro" id="IPR017972">
    <property type="entry name" value="Cyt_P450_CS"/>
</dbReference>
<dbReference type="SUPFAM" id="SSF48264">
    <property type="entry name" value="Cytochrome P450"/>
    <property type="match status" value="1"/>
</dbReference>
<dbReference type="PANTHER" id="PTHR24287:SF18">
    <property type="entry name" value="CYTOCHROME P450 MONOOXYGENASE APDE-RELATED"/>
    <property type="match status" value="1"/>
</dbReference>
<evidence type="ECO:0000256" key="2">
    <source>
        <dbReference type="ARBA" id="ARBA00010617"/>
    </source>
</evidence>
<dbReference type="PANTHER" id="PTHR24287">
    <property type="entry name" value="P450, PUTATIVE (EUROFUNG)-RELATED"/>
    <property type="match status" value="1"/>
</dbReference>
<dbReference type="Proteomes" id="UP000799441">
    <property type="component" value="Unassembled WGS sequence"/>
</dbReference>
<dbReference type="GO" id="GO:0005506">
    <property type="term" value="F:iron ion binding"/>
    <property type="evidence" value="ECO:0007669"/>
    <property type="project" value="InterPro"/>
</dbReference>
<sequence>MDQWAYNSSHTVVHTHHCIHTTFCTLIIQRAALTNKDDEIYHRQDCRAPTRLRSRWPLALDLITQAFKADRAHEILHFFLELIQQTGKTFEQVLLGARGIDTIDPLNIEAILNSQFTVRAHNFQPLLGHGIFTQDGEQWRTSRDLLRPQFMQSRSENFASIQEIAEQFLNSLPNDPEGVLVDLQPQFFKLTLQTTMAVLVGRSSQAHDDKIAVDTFADAFNEAQHYLARRGRLGNFYWLLDNRKFRNSCELVHSYVDGIVQKALAEKTNLEAQSGEEQRYVFLQALMCRTQDRKVLRDHLLNILLAGRDTTACLLSWTIRLLAQHKDIQEKLRDECRSLPSFGAAALPDKAELKRMTYLDMVLREVLRLYPPVPVNVRTALQTTTLPRGGGADGLSPVLIRRGEDVGYCVYAMHRAEEIYGTTADQFQPERWSDTPFEGSDAAGWGYLPFNGGPRTCLGRDFALLEASYIIVRLLQFYRDIVFCGSTVSSASTQKHSLTLVLSSADGCKVRLVPQQ</sequence>
<dbReference type="CDD" id="cd11063">
    <property type="entry name" value="CYP52"/>
    <property type="match status" value="1"/>
</dbReference>
<dbReference type="InterPro" id="IPR036396">
    <property type="entry name" value="Cyt_P450_sf"/>
</dbReference>
<dbReference type="PRINTS" id="PR00385">
    <property type="entry name" value="P450"/>
</dbReference>
<evidence type="ECO:0000256" key="7">
    <source>
        <dbReference type="PIRSR" id="PIRSR602401-1"/>
    </source>
</evidence>
<evidence type="ECO:0000313" key="10">
    <source>
        <dbReference type="Proteomes" id="UP000799441"/>
    </source>
</evidence>
<dbReference type="PROSITE" id="PS00086">
    <property type="entry name" value="CYTOCHROME_P450"/>
    <property type="match status" value="1"/>
</dbReference>
<evidence type="ECO:0000256" key="5">
    <source>
        <dbReference type="ARBA" id="ARBA00023004"/>
    </source>
</evidence>
<dbReference type="InterPro" id="IPR001128">
    <property type="entry name" value="Cyt_P450"/>
</dbReference>
<name>A0A9P4Q1E8_9PEZI</name>
<accession>A0A9P4Q1E8</accession>
<dbReference type="PRINTS" id="PR00463">
    <property type="entry name" value="EP450I"/>
</dbReference>
<dbReference type="Pfam" id="PF00067">
    <property type="entry name" value="p450"/>
    <property type="match status" value="1"/>
</dbReference>
<evidence type="ECO:0000256" key="8">
    <source>
        <dbReference type="RuleBase" id="RU000461"/>
    </source>
</evidence>
<organism evidence="9 10">
    <name type="scientific">Polychaeton citri CBS 116435</name>
    <dbReference type="NCBI Taxonomy" id="1314669"/>
    <lineage>
        <taxon>Eukaryota</taxon>
        <taxon>Fungi</taxon>
        <taxon>Dikarya</taxon>
        <taxon>Ascomycota</taxon>
        <taxon>Pezizomycotina</taxon>
        <taxon>Dothideomycetes</taxon>
        <taxon>Dothideomycetidae</taxon>
        <taxon>Capnodiales</taxon>
        <taxon>Capnodiaceae</taxon>
        <taxon>Polychaeton</taxon>
    </lineage>
</organism>
<keyword evidence="7 8" id="KW-0349">Heme</keyword>
<comment type="cofactor">
    <cofactor evidence="1 7">
        <name>heme</name>
        <dbReference type="ChEBI" id="CHEBI:30413"/>
    </cofactor>
</comment>
<dbReference type="GO" id="GO:0016705">
    <property type="term" value="F:oxidoreductase activity, acting on paired donors, with incorporation or reduction of molecular oxygen"/>
    <property type="evidence" value="ECO:0007669"/>
    <property type="project" value="InterPro"/>
</dbReference>
<dbReference type="GO" id="GO:0020037">
    <property type="term" value="F:heme binding"/>
    <property type="evidence" value="ECO:0007669"/>
    <property type="project" value="InterPro"/>
</dbReference>
<evidence type="ECO:0000256" key="4">
    <source>
        <dbReference type="ARBA" id="ARBA00023002"/>
    </source>
</evidence>
<keyword evidence="5 7" id="KW-0408">Iron</keyword>
<evidence type="ECO:0000256" key="6">
    <source>
        <dbReference type="ARBA" id="ARBA00023033"/>
    </source>
</evidence>
<protein>
    <submittedName>
        <fullName evidence="9">Cytochrome P450 alkane hydroxylase</fullName>
    </submittedName>
</protein>
<dbReference type="OrthoDB" id="1470350at2759"/>
<comment type="caution">
    <text evidence="9">The sequence shown here is derived from an EMBL/GenBank/DDBJ whole genome shotgun (WGS) entry which is preliminary data.</text>
</comment>
<dbReference type="EMBL" id="MU003868">
    <property type="protein sequence ID" value="KAF2716591.1"/>
    <property type="molecule type" value="Genomic_DNA"/>
</dbReference>
<keyword evidence="3 7" id="KW-0479">Metal-binding</keyword>
<dbReference type="InterPro" id="IPR047146">
    <property type="entry name" value="Cyt_P450_E_CYP52_fungi"/>
</dbReference>
<gene>
    <name evidence="9" type="ORF">K431DRAFT_323718</name>
</gene>
<proteinExistence type="inferred from homology"/>
<evidence type="ECO:0000256" key="3">
    <source>
        <dbReference type="ARBA" id="ARBA00022723"/>
    </source>
</evidence>
<dbReference type="AlphaFoldDB" id="A0A9P4Q1E8"/>
<dbReference type="InterPro" id="IPR002401">
    <property type="entry name" value="Cyt_P450_E_grp-I"/>
</dbReference>
<dbReference type="Gene3D" id="1.10.630.10">
    <property type="entry name" value="Cytochrome P450"/>
    <property type="match status" value="1"/>
</dbReference>
<keyword evidence="6 8" id="KW-0503">Monooxygenase</keyword>
<evidence type="ECO:0000256" key="1">
    <source>
        <dbReference type="ARBA" id="ARBA00001971"/>
    </source>
</evidence>